<evidence type="ECO:0000313" key="2">
    <source>
        <dbReference type="Proteomes" id="UP001148838"/>
    </source>
</evidence>
<proteinExistence type="predicted"/>
<sequence>MKGLQAKYTGHLCRSRQNLGCLIGALQPRDWLADNASSENRNLEIGTLGNEEYRVPACYRTADLSLRNAYTDCRLNCRSSLKFVTLSEILMFIKDVISAEAGELRNISRNETRLVPYKRQPLDVMKHNQLQQHEALTVTASLVLAEDQKKERKTDKRGLHDLGYGFGDYGHGGGLSFGGHEHIGLGDHSLGGFEHLSLGGHSLGGHGESHVKAITITKEVKVPIPHPYPVHVEKKVPFPVKVPVPVHVDKPYPVPVPKPYPVYVEKKVPYPVDKPVPYPVKVPVKVPVPVPHPVHVPKPYPVKVPVPHPYPVKVPVVVEKKVPVFIKGHDGDFHGGLEGHGFEGHGFEGHIGFDFGGHH</sequence>
<organism evidence="1 2">
    <name type="scientific">Periplaneta americana</name>
    <name type="common">American cockroach</name>
    <name type="synonym">Blatta americana</name>
    <dbReference type="NCBI Taxonomy" id="6978"/>
    <lineage>
        <taxon>Eukaryota</taxon>
        <taxon>Metazoa</taxon>
        <taxon>Ecdysozoa</taxon>
        <taxon>Arthropoda</taxon>
        <taxon>Hexapoda</taxon>
        <taxon>Insecta</taxon>
        <taxon>Pterygota</taxon>
        <taxon>Neoptera</taxon>
        <taxon>Polyneoptera</taxon>
        <taxon>Dictyoptera</taxon>
        <taxon>Blattodea</taxon>
        <taxon>Blattoidea</taxon>
        <taxon>Blattidae</taxon>
        <taxon>Blattinae</taxon>
        <taxon>Periplaneta</taxon>
    </lineage>
</organism>
<comment type="caution">
    <text evidence="1">The sequence shown here is derived from an EMBL/GenBank/DDBJ whole genome shotgun (WGS) entry which is preliminary data.</text>
</comment>
<evidence type="ECO:0000313" key="1">
    <source>
        <dbReference type="EMBL" id="KAJ4451338.1"/>
    </source>
</evidence>
<dbReference type="EMBL" id="JAJSOF020000001">
    <property type="protein sequence ID" value="KAJ4451338.1"/>
    <property type="molecule type" value="Genomic_DNA"/>
</dbReference>
<dbReference type="PANTHER" id="PTHR47771:SF3">
    <property type="entry name" value="LD27203P"/>
    <property type="match status" value="1"/>
</dbReference>
<protein>
    <submittedName>
        <fullName evidence="1">Uncharacterized protein</fullName>
    </submittedName>
</protein>
<gene>
    <name evidence="1" type="ORF">ANN_02800</name>
</gene>
<dbReference type="PANTHER" id="PTHR47771">
    <property type="entry name" value="LD27203P-RELATED"/>
    <property type="match status" value="1"/>
</dbReference>
<reference evidence="1 2" key="1">
    <citation type="journal article" date="2022" name="Allergy">
        <title>Genome assembly and annotation of Periplaneta americana reveal a comprehensive cockroach allergen profile.</title>
        <authorList>
            <person name="Wang L."/>
            <person name="Xiong Q."/>
            <person name="Saelim N."/>
            <person name="Wang L."/>
            <person name="Nong W."/>
            <person name="Wan A.T."/>
            <person name="Shi M."/>
            <person name="Liu X."/>
            <person name="Cao Q."/>
            <person name="Hui J.H.L."/>
            <person name="Sookrung N."/>
            <person name="Leung T.F."/>
            <person name="Tungtrongchitr A."/>
            <person name="Tsui S.K.W."/>
        </authorList>
    </citation>
    <scope>NUCLEOTIDE SEQUENCE [LARGE SCALE GENOMIC DNA]</scope>
    <source>
        <strain evidence="1">PWHHKU_190912</strain>
    </source>
</reference>
<dbReference type="Proteomes" id="UP001148838">
    <property type="component" value="Unassembled WGS sequence"/>
</dbReference>
<keyword evidence="2" id="KW-1185">Reference proteome</keyword>
<accession>A0ABQ8TZR5</accession>
<name>A0ABQ8TZR5_PERAM</name>